<evidence type="ECO:0000256" key="3">
    <source>
        <dbReference type="ARBA" id="ARBA00023125"/>
    </source>
</evidence>
<dbReference type="InterPro" id="IPR009057">
    <property type="entry name" value="Homeodomain-like_sf"/>
</dbReference>
<dbReference type="InterPro" id="IPR036271">
    <property type="entry name" value="Tet_transcr_reg_TetR-rel_C_sf"/>
</dbReference>
<dbReference type="PANTHER" id="PTHR30055:SF228">
    <property type="entry name" value="TRANSCRIPTIONAL REGULATOR-RELATED"/>
    <property type="match status" value="1"/>
</dbReference>
<dbReference type="SUPFAM" id="SSF46689">
    <property type="entry name" value="Homeodomain-like"/>
    <property type="match status" value="1"/>
</dbReference>
<dbReference type="Gene3D" id="1.10.357.10">
    <property type="entry name" value="Tetracycline Repressor, domain 2"/>
    <property type="match status" value="1"/>
</dbReference>
<keyword evidence="2" id="KW-0805">Transcription regulation</keyword>
<dbReference type="PROSITE" id="PS50977">
    <property type="entry name" value="HTH_TETR_2"/>
    <property type="match status" value="1"/>
</dbReference>
<dbReference type="AlphaFoldDB" id="A0A7C0X9P2"/>
<proteinExistence type="predicted"/>
<feature type="non-terminal residue" evidence="7">
    <location>
        <position position="1"/>
    </location>
</feature>
<evidence type="ECO:0000259" key="6">
    <source>
        <dbReference type="PROSITE" id="PS50977"/>
    </source>
</evidence>
<dbReference type="PANTHER" id="PTHR30055">
    <property type="entry name" value="HTH-TYPE TRANSCRIPTIONAL REGULATOR RUTR"/>
    <property type="match status" value="1"/>
</dbReference>
<reference evidence="7" key="1">
    <citation type="journal article" date="2020" name="mSystems">
        <title>Genome- and Community-Level Interaction Insights into Carbon Utilization and Element Cycling Functions of Hydrothermarchaeota in Hydrothermal Sediment.</title>
        <authorList>
            <person name="Zhou Z."/>
            <person name="Liu Y."/>
            <person name="Xu W."/>
            <person name="Pan J."/>
            <person name="Luo Z.H."/>
            <person name="Li M."/>
        </authorList>
    </citation>
    <scope>NUCLEOTIDE SEQUENCE [LARGE SCALE GENOMIC DNA]</scope>
    <source>
        <strain evidence="7">HyVt-237</strain>
    </source>
</reference>
<evidence type="ECO:0000313" key="7">
    <source>
        <dbReference type="EMBL" id="HDM89575.1"/>
    </source>
</evidence>
<evidence type="ECO:0000256" key="2">
    <source>
        <dbReference type="ARBA" id="ARBA00023015"/>
    </source>
</evidence>
<gene>
    <name evidence="7" type="ORF">ENG67_00005</name>
</gene>
<sequence>YRDTTMKDLAEESGVSMDELKVYFPTKAHIFTEVSEYLINQIGESALRKIRSVPSDDPRDVLKNWIRGYLEAVYFLYDEYLKIMMDFWNVGTVPEDPDSLEHKRLKDMYSKAREFFKEVIKEGIEKGVFREVDPELAASTLMAMLDGTVLQWLIFDKGFNLALSAETMLEIFMEGLEICDEKGKKA</sequence>
<organism evidence="7">
    <name type="scientific">candidate division WOR-3 bacterium</name>
    <dbReference type="NCBI Taxonomy" id="2052148"/>
    <lineage>
        <taxon>Bacteria</taxon>
        <taxon>Bacteria division WOR-3</taxon>
    </lineage>
</organism>
<dbReference type="Proteomes" id="UP000885931">
    <property type="component" value="Unassembled WGS sequence"/>
</dbReference>
<dbReference type="InterPro" id="IPR050109">
    <property type="entry name" value="HTH-type_TetR-like_transc_reg"/>
</dbReference>
<dbReference type="InterPro" id="IPR039538">
    <property type="entry name" value="BetI_C"/>
</dbReference>
<name>A0A7C0X9P2_UNCW3</name>
<accession>A0A7C0X9P2</accession>
<keyword evidence="4" id="KW-0804">Transcription</keyword>
<feature type="domain" description="HTH tetR-type" evidence="6">
    <location>
        <begin position="1"/>
        <end position="42"/>
    </location>
</feature>
<evidence type="ECO:0000256" key="4">
    <source>
        <dbReference type="ARBA" id="ARBA00023163"/>
    </source>
</evidence>
<dbReference type="InterPro" id="IPR001647">
    <property type="entry name" value="HTH_TetR"/>
</dbReference>
<dbReference type="GO" id="GO:0003700">
    <property type="term" value="F:DNA-binding transcription factor activity"/>
    <property type="evidence" value="ECO:0007669"/>
    <property type="project" value="TreeGrafter"/>
</dbReference>
<dbReference type="EMBL" id="DRBW01000001">
    <property type="protein sequence ID" value="HDM89575.1"/>
    <property type="molecule type" value="Genomic_DNA"/>
</dbReference>
<keyword evidence="1" id="KW-0678">Repressor</keyword>
<comment type="caution">
    <text evidence="7">The sequence shown here is derived from an EMBL/GenBank/DDBJ whole genome shotgun (WGS) entry which is preliminary data.</text>
</comment>
<dbReference type="Pfam" id="PF13977">
    <property type="entry name" value="TetR_C_6"/>
    <property type="match status" value="1"/>
</dbReference>
<evidence type="ECO:0000256" key="1">
    <source>
        <dbReference type="ARBA" id="ARBA00022491"/>
    </source>
</evidence>
<dbReference type="SUPFAM" id="SSF48498">
    <property type="entry name" value="Tetracyclin repressor-like, C-terminal domain"/>
    <property type="match status" value="1"/>
</dbReference>
<evidence type="ECO:0000256" key="5">
    <source>
        <dbReference type="PROSITE-ProRule" id="PRU00335"/>
    </source>
</evidence>
<protein>
    <submittedName>
        <fullName evidence="7">TetR family transcriptional regulator</fullName>
    </submittedName>
</protein>
<keyword evidence="3 5" id="KW-0238">DNA-binding</keyword>
<feature type="DNA-binding region" description="H-T-H motif" evidence="5">
    <location>
        <begin position="5"/>
        <end position="24"/>
    </location>
</feature>
<dbReference type="GO" id="GO:0000976">
    <property type="term" value="F:transcription cis-regulatory region binding"/>
    <property type="evidence" value="ECO:0007669"/>
    <property type="project" value="TreeGrafter"/>
</dbReference>